<dbReference type="InterPro" id="IPR011991">
    <property type="entry name" value="ArsR-like_HTH"/>
</dbReference>
<dbReference type="EMBL" id="BAAATD010000004">
    <property type="protein sequence ID" value="GAA2600636.1"/>
    <property type="molecule type" value="Genomic_DNA"/>
</dbReference>
<sequence>MSSPPGFELPLRLLLGFRVIIDELHAELARRGHPGMKPMYGFACQAIGRGGGVTAVELGRAMGVSKQAAGKTIDQLEKLGYVERATDPADARRKIVQLTARGVESLTLSEQIFDQIRARWAETLGADRVRAMEEDLRRMTPPDPFQLDMPRWFGTF</sequence>
<keyword evidence="1" id="KW-0805">Transcription regulation</keyword>
<reference evidence="6" key="1">
    <citation type="journal article" date="2019" name="Int. J. Syst. Evol. Microbiol.">
        <title>The Global Catalogue of Microorganisms (GCM) 10K type strain sequencing project: providing services to taxonomists for standard genome sequencing and annotation.</title>
        <authorList>
            <consortium name="The Broad Institute Genomics Platform"/>
            <consortium name="The Broad Institute Genome Sequencing Center for Infectious Disease"/>
            <person name="Wu L."/>
            <person name="Ma J."/>
        </authorList>
    </citation>
    <scope>NUCLEOTIDE SEQUENCE [LARGE SCALE GENOMIC DNA]</scope>
    <source>
        <strain evidence="6">JCM 6833</strain>
    </source>
</reference>
<proteinExistence type="predicted"/>
<protein>
    <submittedName>
        <fullName evidence="5">MarR family winged helix-turn-helix transcriptional regulator</fullName>
    </submittedName>
</protein>
<evidence type="ECO:0000256" key="1">
    <source>
        <dbReference type="ARBA" id="ARBA00023015"/>
    </source>
</evidence>
<keyword evidence="6" id="KW-1185">Reference proteome</keyword>
<dbReference type="PROSITE" id="PS50995">
    <property type="entry name" value="HTH_MARR_2"/>
    <property type="match status" value="1"/>
</dbReference>
<accession>A0ABP6C4F1</accession>
<dbReference type="PANTHER" id="PTHR42756:SF1">
    <property type="entry name" value="TRANSCRIPTIONAL REPRESSOR OF EMRAB OPERON"/>
    <property type="match status" value="1"/>
</dbReference>
<evidence type="ECO:0000313" key="6">
    <source>
        <dbReference type="Proteomes" id="UP001501509"/>
    </source>
</evidence>
<dbReference type="SUPFAM" id="SSF46785">
    <property type="entry name" value="Winged helix' DNA-binding domain"/>
    <property type="match status" value="1"/>
</dbReference>
<dbReference type="PANTHER" id="PTHR42756">
    <property type="entry name" value="TRANSCRIPTIONAL REGULATOR, MARR"/>
    <property type="match status" value="1"/>
</dbReference>
<gene>
    <name evidence="5" type="ORF">GCM10010411_37900</name>
</gene>
<organism evidence="5 6">
    <name type="scientific">Actinomadura fulvescens</name>
    <dbReference type="NCBI Taxonomy" id="46160"/>
    <lineage>
        <taxon>Bacteria</taxon>
        <taxon>Bacillati</taxon>
        <taxon>Actinomycetota</taxon>
        <taxon>Actinomycetes</taxon>
        <taxon>Streptosporangiales</taxon>
        <taxon>Thermomonosporaceae</taxon>
        <taxon>Actinomadura</taxon>
    </lineage>
</organism>
<comment type="caution">
    <text evidence="5">The sequence shown here is derived from an EMBL/GenBank/DDBJ whole genome shotgun (WGS) entry which is preliminary data.</text>
</comment>
<dbReference type="Proteomes" id="UP001501509">
    <property type="component" value="Unassembled WGS sequence"/>
</dbReference>
<dbReference type="SMART" id="SM00347">
    <property type="entry name" value="HTH_MARR"/>
    <property type="match status" value="1"/>
</dbReference>
<dbReference type="PRINTS" id="PR00598">
    <property type="entry name" value="HTHMARR"/>
</dbReference>
<evidence type="ECO:0000256" key="2">
    <source>
        <dbReference type="ARBA" id="ARBA00023125"/>
    </source>
</evidence>
<dbReference type="RefSeq" id="WP_344542544.1">
    <property type="nucleotide sequence ID" value="NZ_BAAATD010000004.1"/>
</dbReference>
<keyword evidence="2" id="KW-0238">DNA-binding</keyword>
<dbReference type="InterPro" id="IPR036388">
    <property type="entry name" value="WH-like_DNA-bd_sf"/>
</dbReference>
<dbReference type="InterPro" id="IPR036390">
    <property type="entry name" value="WH_DNA-bd_sf"/>
</dbReference>
<keyword evidence="3" id="KW-0804">Transcription</keyword>
<name>A0ABP6C4F1_9ACTN</name>
<dbReference type="Gene3D" id="1.10.10.10">
    <property type="entry name" value="Winged helix-like DNA-binding domain superfamily/Winged helix DNA-binding domain"/>
    <property type="match status" value="1"/>
</dbReference>
<feature type="domain" description="HTH marR-type" evidence="4">
    <location>
        <begin position="1"/>
        <end position="141"/>
    </location>
</feature>
<dbReference type="CDD" id="cd00090">
    <property type="entry name" value="HTH_ARSR"/>
    <property type="match status" value="1"/>
</dbReference>
<evidence type="ECO:0000259" key="4">
    <source>
        <dbReference type="PROSITE" id="PS50995"/>
    </source>
</evidence>
<evidence type="ECO:0000256" key="3">
    <source>
        <dbReference type="ARBA" id="ARBA00023163"/>
    </source>
</evidence>
<evidence type="ECO:0000313" key="5">
    <source>
        <dbReference type="EMBL" id="GAA2600636.1"/>
    </source>
</evidence>
<dbReference type="InterPro" id="IPR000835">
    <property type="entry name" value="HTH_MarR-typ"/>
</dbReference>
<dbReference type="Pfam" id="PF12802">
    <property type="entry name" value="MarR_2"/>
    <property type="match status" value="1"/>
</dbReference>